<protein>
    <submittedName>
        <fullName evidence="2">Uncharacterized protein</fullName>
    </submittedName>
</protein>
<organism evidence="2 3">
    <name type="scientific">Podospora australis</name>
    <dbReference type="NCBI Taxonomy" id="1536484"/>
    <lineage>
        <taxon>Eukaryota</taxon>
        <taxon>Fungi</taxon>
        <taxon>Dikarya</taxon>
        <taxon>Ascomycota</taxon>
        <taxon>Pezizomycotina</taxon>
        <taxon>Sordariomycetes</taxon>
        <taxon>Sordariomycetidae</taxon>
        <taxon>Sordariales</taxon>
        <taxon>Podosporaceae</taxon>
        <taxon>Podospora</taxon>
    </lineage>
</organism>
<proteinExistence type="predicted"/>
<evidence type="ECO:0000256" key="1">
    <source>
        <dbReference type="SAM" id="MobiDB-lite"/>
    </source>
</evidence>
<feature type="compositionally biased region" description="Basic and acidic residues" evidence="1">
    <location>
        <begin position="670"/>
        <end position="688"/>
    </location>
</feature>
<feature type="compositionally biased region" description="Low complexity" evidence="1">
    <location>
        <begin position="278"/>
        <end position="331"/>
    </location>
</feature>
<evidence type="ECO:0000313" key="2">
    <source>
        <dbReference type="EMBL" id="KAK4191855.1"/>
    </source>
</evidence>
<sequence length="858" mass="93673">MMPRSPFKIRKLIPQKKVEDVSPEDFEGSYFYHDEDEMDTLSKIKTWRPPKGLMKRSKPSIDIRRSEDLHKIICIPPLPDTPQSSTSSLCSYDNATGYVASPRSSPPRRPERRSPLASPRGSPQRSPQRSPNRSPLLLPEQLDESPLLQPRGRSPVSAHSFRDYPQLTPPSSPPQHAEMFPEPPIVQQDVVAPTTPAISVESMGIYDITPARTPVGDRAKPFSQDVMQLIQETEQAFQPQEAISNAKLSDPQLAKFPKPKQPSPLSPVAVARRKSQRRSQGSVRSSKSVRSAKSIRSPTKATAAVKATVKSPLSPAPARLPAAQPRLAATARPKRAKSKKTRRRPAAPARQSSLFQLTESAKDLFTIRIFHRLEADEMLPESTLREIRMSRAAQWTRSPELGVTHVDKKSTTTAPIEPLNLDESSTTAEGSVTPRASVTNKGAETPKDEGHSPKAQTTTPEQGNSSEQTHEPEQEDELPLQQPDSPTAGKVAGDEGEGDLPIMILGDEPITPTASTAAPQPSKPPVHRRLPSRQLPPLPTIPEIIATGPDEAVLSPTSTPLPPVDVPQANSEEYIYLQGTPFTLTQPGFMHGPIRLSKADLPISKLAANVDDTLDWTAFQMAIIGGAGDWLSESTDYSRPSEADLDELDDLYEWFNKFGFASAGALVNTPERRSSGKHGDRRRSEHTRASHVRSSHVRSSEPRTPGLSPSSYMSTPNSSPRTVGGGQRSPGIVRIDPPASDAEKSGPGGLLSNSLAGRVLTPPEYMKHRRSVSSGIHVPSSSFAVHGRNHAGLAIDSARRPSTDSMQSLPQSPMMELVLTHDIHGNEQPVPMGYNMSHDARDFLNWNAEHVFTSPSPH</sequence>
<dbReference type="EMBL" id="MU864357">
    <property type="protein sequence ID" value="KAK4191855.1"/>
    <property type="molecule type" value="Genomic_DNA"/>
</dbReference>
<dbReference type="AlphaFoldDB" id="A0AAN6X2T8"/>
<reference evidence="2" key="1">
    <citation type="journal article" date="2023" name="Mol. Phylogenet. Evol.">
        <title>Genome-scale phylogeny and comparative genomics of the fungal order Sordariales.</title>
        <authorList>
            <person name="Hensen N."/>
            <person name="Bonometti L."/>
            <person name="Westerberg I."/>
            <person name="Brannstrom I.O."/>
            <person name="Guillou S."/>
            <person name="Cros-Aarteil S."/>
            <person name="Calhoun S."/>
            <person name="Haridas S."/>
            <person name="Kuo A."/>
            <person name="Mondo S."/>
            <person name="Pangilinan J."/>
            <person name="Riley R."/>
            <person name="LaButti K."/>
            <person name="Andreopoulos B."/>
            <person name="Lipzen A."/>
            <person name="Chen C."/>
            <person name="Yan M."/>
            <person name="Daum C."/>
            <person name="Ng V."/>
            <person name="Clum A."/>
            <person name="Steindorff A."/>
            <person name="Ohm R.A."/>
            <person name="Martin F."/>
            <person name="Silar P."/>
            <person name="Natvig D.O."/>
            <person name="Lalanne C."/>
            <person name="Gautier V."/>
            <person name="Ament-Velasquez S.L."/>
            <person name="Kruys A."/>
            <person name="Hutchinson M.I."/>
            <person name="Powell A.J."/>
            <person name="Barry K."/>
            <person name="Miller A.N."/>
            <person name="Grigoriev I.V."/>
            <person name="Debuchy R."/>
            <person name="Gladieux P."/>
            <person name="Hiltunen Thoren M."/>
            <person name="Johannesson H."/>
        </authorList>
    </citation>
    <scope>NUCLEOTIDE SEQUENCE</scope>
    <source>
        <strain evidence="2">PSN309</strain>
    </source>
</reference>
<feature type="compositionally biased region" description="Polar residues" evidence="1">
    <location>
        <begin position="422"/>
        <end position="442"/>
    </location>
</feature>
<feature type="compositionally biased region" description="Basic residues" evidence="1">
    <location>
        <begin position="332"/>
        <end position="345"/>
    </location>
</feature>
<keyword evidence="3" id="KW-1185">Reference proteome</keyword>
<reference evidence="2" key="2">
    <citation type="submission" date="2023-05" db="EMBL/GenBank/DDBJ databases">
        <authorList>
            <consortium name="Lawrence Berkeley National Laboratory"/>
            <person name="Steindorff A."/>
            <person name="Hensen N."/>
            <person name="Bonometti L."/>
            <person name="Westerberg I."/>
            <person name="Brannstrom I.O."/>
            <person name="Guillou S."/>
            <person name="Cros-Aarteil S."/>
            <person name="Calhoun S."/>
            <person name="Haridas S."/>
            <person name="Kuo A."/>
            <person name="Mondo S."/>
            <person name="Pangilinan J."/>
            <person name="Riley R."/>
            <person name="Labutti K."/>
            <person name="Andreopoulos B."/>
            <person name="Lipzen A."/>
            <person name="Chen C."/>
            <person name="Yanf M."/>
            <person name="Daum C."/>
            <person name="Ng V."/>
            <person name="Clum A."/>
            <person name="Ohm R."/>
            <person name="Martin F."/>
            <person name="Silar P."/>
            <person name="Natvig D."/>
            <person name="Lalanne C."/>
            <person name="Gautier V."/>
            <person name="Ament-Velasquez S.L."/>
            <person name="Kruys A."/>
            <person name="Hutchinson M.I."/>
            <person name="Powell A.J."/>
            <person name="Barry K."/>
            <person name="Miller A.N."/>
            <person name="Grigoriev I.V."/>
            <person name="Debuchy R."/>
            <person name="Gladieux P."/>
            <person name="Thoren M.H."/>
            <person name="Johannesson H."/>
        </authorList>
    </citation>
    <scope>NUCLEOTIDE SEQUENCE</scope>
    <source>
        <strain evidence="2">PSN309</strain>
    </source>
</reference>
<feature type="compositionally biased region" description="Polar residues" evidence="1">
    <location>
        <begin position="121"/>
        <end position="133"/>
    </location>
</feature>
<feature type="region of interest" description="Disordered" evidence="1">
    <location>
        <begin position="669"/>
        <end position="756"/>
    </location>
</feature>
<feature type="compositionally biased region" description="Polar residues" evidence="1">
    <location>
        <begin position="81"/>
        <end position="94"/>
    </location>
</feature>
<evidence type="ECO:0000313" key="3">
    <source>
        <dbReference type="Proteomes" id="UP001302126"/>
    </source>
</evidence>
<name>A0AAN6X2T8_9PEZI</name>
<feature type="region of interest" description="Disordered" evidence="1">
    <location>
        <begin position="249"/>
        <end position="353"/>
    </location>
</feature>
<feature type="region of interest" description="Disordered" evidence="1">
    <location>
        <begin position="74"/>
        <end position="187"/>
    </location>
</feature>
<feature type="region of interest" description="Disordered" evidence="1">
    <location>
        <begin position="402"/>
        <end position="538"/>
    </location>
</feature>
<dbReference type="Proteomes" id="UP001302126">
    <property type="component" value="Unassembled WGS sequence"/>
</dbReference>
<feature type="compositionally biased region" description="Polar residues" evidence="1">
    <location>
        <begin position="454"/>
        <end position="467"/>
    </location>
</feature>
<accession>A0AAN6X2T8</accession>
<comment type="caution">
    <text evidence="2">The sequence shown here is derived from an EMBL/GenBank/DDBJ whole genome shotgun (WGS) entry which is preliminary data.</text>
</comment>
<feature type="compositionally biased region" description="Low complexity" evidence="1">
    <location>
        <begin position="708"/>
        <end position="720"/>
    </location>
</feature>
<gene>
    <name evidence="2" type="ORF">QBC35DRAFT_486141</name>
</gene>